<dbReference type="InterPro" id="IPR039421">
    <property type="entry name" value="Type_1_exporter"/>
</dbReference>
<keyword evidence="5 6" id="KW-0472">Membrane</keyword>
<organism evidence="9 10">
    <name type="scientific">Arcicella aurantiaca</name>
    <dbReference type="NCBI Taxonomy" id="591202"/>
    <lineage>
        <taxon>Bacteria</taxon>
        <taxon>Pseudomonadati</taxon>
        <taxon>Bacteroidota</taxon>
        <taxon>Cytophagia</taxon>
        <taxon>Cytophagales</taxon>
        <taxon>Flectobacillaceae</taxon>
        <taxon>Arcicella</taxon>
    </lineage>
</organism>
<keyword evidence="3" id="KW-0378">Hydrolase</keyword>
<keyword evidence="9" id="KW-0547">Nucleotide-binding</keyword>
<dbReference type="Gene3D" id="3.90.70.10">
    <property type="entry name" value="Cysteine proteinases"/>
    <property type="match status" value="1"/>
</dbReference>
<dbReference type="PROSITE" id="PS50990">
    <property type="entry name" value="PEPTIDASE_C39"/>
    <property type="match status" value="1"/>
</dbReference>
<name>A0A316E5B2_9BACT</name>
<dbReference type="Pfam" id="PF00664">
    <property type="entry name" value="ABC_membrane"/>
    <property type="match status" value="1"/>
</dbReference>
<feature type="transmembrane region" description="Helical" evidence="6">
    <location>
        <begin position="219"/>
        <end position="240"/>
    </location>
</feature>
<feature type="domain" description="Peptidase C39" evidence="8">
    <location>
        <begin position="10"/>
        <end position="143"/>
    </location>
</feature>
<evidence type="ECO:0000313" key="10">
    <source>
        <dbReference type="Proteomes" id="UP000245489"/>
    </source>
</evidence>
<feature type="transmembrane region" description="Helical" evidence="6">
    <location>
        <begin position="421"/>
        <end position="446"/>
    </location>
</feature>
<evidence type="ECO:0000256" key="3">
    <source>
        <dbReference type="ARBA" id="ARBA00022801"/>
    </source>
</evidence>
<dbReference type="InterPro" id="IPR011527">
    <property type="entry name" value="ABC1_TM_dom"/>
</dbReference>
<dbReference type="PANTHER" id="PTHR43394">
    <property type="entry name" value="ATP-DEPENDENT PERMEASE MDL1, MITOCHONDRIAL"/>
    <property type="match status" value="1"/>
</dbReference>
<dbReference type="GO" id="GO:0005886">
    <property type="term" value="C:plasma membrane"/>
    <property type="evidence" value="ECO:0007669"/>
    <property type="project" value="UniProtKB-SubCell"/>
</dbReference>
<dbReference type="CDD" id="cd18571">
    <property type="entry name" value="ABC_6TM_peptidase_like"/>
    <property type="match status" value="1"/>
</dbReference>
<evidence type="ECO:0000256" key="5">
    <source>
        <dbReference type="ARBA" id="ARBA00023136"/>
    </source>
</evidence>
<accession>A0A316E5B2</accession>
<dbReference type="PANTHER" id="PTHR43394:SF1">
    <property type="entry name" value="ATP-BINDING CASSETTE SUB-FAMILY B MEMBER 10, MITOCHONDRIAL"/>
    <property type="match status" value="1"/>
</dbReference>
<feature type="transmembrane region" description="Helical" evidence="6">
    <location>
        <begin position="293"/>
        <end position="317"/>
    </location>
</feature>
<dbReference type="Proteomes" id="UP000245489">
    <property type="component" value="Unassembled WGS sequence"/>
</dbReference>
<evidence type="ECO:0000259" key="8">
    <source>
        <dbReference type="PROSITE" id="PS50990"/>
    </source>
</evidence>
<keyword evidence="9" id="KW-0067">ATP-binding</keyword>
<dbReference type="GO" id="GO:0015421">
    <property type="term" value="F:ABC-type oligopeptide transporter activity"/>
    <property type="evidence" value="ECO:0007669"/>
    <property type="project" value="TreeGrafter"/>
</dbReference>
<evidence type="ECO:0000256" key="2">
    <source>
        <dbReference type="ARBA" id="ARBA00022692"/>
    </source>
</evidence>
<protein>
    <submittedName>
        <fullName evidence="9">ATP-binding cassette subfamily B protein</fullName>
    </submittedName>
</protein>
<proteinExistence type="predicted"/>
<dbReference type="RefSeq" id="WP_109743807.1">
    <property type="nucleotide sequence ID" value="NZ_QGGO01000016.1"/>
</dbReference>
<dbReference type="EMBL" id="QGGO01000016">
    <property type="protein sequence ID" value="PWK23893.1"/>
    <property type="molecule type" value="Genomic_DNA"/>
</dbReference>
<dbReference type="Gene3D" id="1.20.1560.10">
    <property type="entry name" value="ABC transporter type 1, transmembrane domain"/>
    <property type="match status" value="1"/>
</dbReference>
<dbReference type="OrthoDB" id="9769115at2"/>
<evidence type="ECO:0000259" key="7">
    <source>
        <dbReference type="PROSITE" id="PS50929"/>
    </source>
</evidence>
<gene>
    <name evidence="9" type="ORF">LV89_03100</name>
</gene>
<dbReference type="InterPro" id="IPR005074">
    <property type="entry name" value="Peptidase_C39"/>
</dbReference>
<dbReference type="SUPFAM" id="SSF90123">
    <property type="entry name" value="ABC transporter transmembrane region"/>
    <property type="match status" value="1"/>
</dbReference>
<feature type="transmembrane region" description="Helical" evidence="6">
    <location>
        <begin position="186"/>
        <end position="207"/>
    </location>
</feature>
<comment type="subcellular location">
    <subcellularLocation>
        <location evidence="1">Cell membrane</location>
        <topology evidence="1">Multi-pass membrane protein</topology>
    </subcellularLocation>
</comment>
<feature type="domain" description="ABC transmembrane type-1" evidence="7">
    <location>
        <begin position="186"/>
        <end position="465"/>
    </location>
</feature>
<comment type="caution">
    <text evidence="9">The sequence shown here is derived from an EMBL/GenBank/DDBJ whole genome shotgun (WGS) entry which is preliminary data.</text>
</comment>
<evidence type="ECO:0000313" key="9">
    <source>
        <dbReference type="EMBL" id="PWK23893.1"/>
    </source>
</evidence>
<dbReference type="AlphaFoldDB" id="A0A316E5B2"/>
<dbReference type="Pfam" id="PF03412">
    <property type="entry name" value="Peptidase_C39"/>
    <property type="match status" value="1"/>
</dbReference>
<evidence type="ECO:0000256" key="1">
    <source>
        <dbReference type="ARBA" id="ARBA00004651"/>
    </source>
</evidence>
<keyword evidence="10" id="KW-1185">Reference proteome</keyword>
<evidence type="ECO:0000256" key="4">
    <source>
        <dbReference type="ARBA" id="ARBA00022989"/>
    </source>
</evidence>
<keyword evidence="2 6" id="KW-0812">Transmembrane</keyword>
<dbReference type="GO" id="GO:0006508">
    <property type="term" value="P:proteolysis"/>
    <property type="evidence" value="ECO:0007669"/>
    <property type="project" value="InterPro"/>
</dbReference>
<dbReference type="CDD" id="cd02418">
    <property type="entry name" value="Peptidase_C39B"/>
    <property type="match status" value="1"/>
</dbReference>
<dbReference type="PROSITE" id="PS50929">
    <property type="entry name" value="ABC_TM1F"/>
    <property type="match status" value="1"/>
</dbReference>
<dbReference type="GO" id="GO:0005524">
    <property type="term" value="F:ATP binding"/>
    <property type="evidence" value="ECO:0007669"/>
    <property type="project" value="UniProtKB-KW"/>
</dbReference>
<evidence type="ECO:0000256" key="6">
    <source>
        <dbReference type="SAM" id="Phobius"/>
    </source>
</evidence>
<sequence>MNGKFIFFRQLDFMDCGPTSLKMIAAFHGKDYSIDFLRVSTHIQRSGVSLNGISEAAEKIGFRTSKVKLTVEQLISQAPLPAILHWNQDHFVVIYAIKKNFWSFLPWTNEKEEKLVIADPGHDLVTVDKTTFLKCWVNDENKKGIALLLEPTPEFYQKQESISASKTGLNSLFSYLIPYKKYFTQIFFGIFLGCIMSIFIPFLLQFWVDFWIQQHNMRFIQLILLSQLFFFIGGIAVGIIRNSILLHISTPVSVTIISTFLVKLMKLPISFFETKNVRDIIQRIQDHHRIEPFLTGTALNTFFSIINLIVFSIILGIHSSKLLGIFFIGNVLSVCWMIIFLKRRKNSDYNRFQQTLVNQESILKLIIGKQSENETNCEKKHLWDWESIQTKLFKINVKGLALEQYQEAGVTFFSQLKNIMIAYLLAAQVIDNVISLGVMLSISYIIGQMNAPLNQLLVFVRNIQDVKISLERLSEIHQKPSDVWDKG</sequence>
<dbReference type="InterPro" id="IPR036640">
    <property type="entry name" value="ABC1_TM_sf"/>
</dbReference>
<dbReference type="GO" id="GO:0008233">
    <property type="term" value="F:peptidase activity"/>
    <property type="evidence" value="ECO:0007669"/>
    <property type="project" value="InterPro"/>
</dbReference>
<keyword evidence="4 6" id="KW-1133">Transmembrane helix</keyword>
<feature type="transmembrane region" description="Helical" evidence="6">
    <location>
        <begin position="323"/>
        <end position="341"/>
    </location>
</feature>
<reference evidence="9 10" key="1">
    <citation type="submission" date="2018-05" db="EMBL/GenBank/DDBJ databases">
        <title>Genomic Encyclopedia of Archaeal and Bacterial Type Strains, Phase II (KMG-II): from individual species to whole genera.</title>
        <authorList>
            <person name="Goeker M."/>
        </authorList>
    </citation>
    <scope>NUCLEOTIDE SEQUENCE [LARGE SCALE GENOMIC DNA]</scope>
    <source>
        <strain evidence="9 10">DSM 22214</strain>
    </source>
</reference>